<reference evidence="1 2" key="1">
    <citation type="submission" date="2019-08" db="EMBL/GenBank/DDBJ databases">
        <title>Bradymonadales sp. TMQ4.</title>
        <authorList>
            <person name="Liang Q."/>
        </authorList>
    </citation>
    <scope>NUCLEOTIDE SEQUENCE [LARGE SCALE GENOMIC DNA]</scope>
    <source>
        <strain evidence="1 2">TMQ4</strain>
    </source>
</reference>
<dbReference type="EMBL" id="VOSM01000014">
    <property type="protein sequence ID" value="TXD34251.1"/>
    <property type="molecule type" value="Genomic_DNA"/>
</dbReference>
<dbReference type="AlphaFoldDB" id="A0A5C6X1W5"/>
<protein>
    <submittedName>
        <fullName evidence="1">Uncharacterized protein</fullName>
    </submittedName>
</protein>
<comment type="caution">
    <text evidence="1">The sequence shown here is derived from an EMBL/GenBank/DDBJ whole genome shotgun (WGS) entry which is preliminary data.</text>
</comment>
<accession>A0A5C6X1W5</accession>
<evidence type="ECO:0000313" key="1">
    <source>
        <dbReference type="EMBL" id="TXD34251.1"/>
    </source>
</evidence>
<dbReference type="Proteomes" id="UP000321412">
    <property type="component" value="Unassembled WGS sequence"/>
</dbReference>
<name>A0A5C6X1W5_9DELT</name>
<dbReference type="RefSeq" id="WP_146982974.1">
    <property type="nucleotide sequence ID" value="NZ_VOSM01000014.1"/>
</dbReference>
<keyword evidence="2" id="KW-1185">Reference proteome</keyword>
<gene>
    <name evidence="1" type="ORF">FRC98_18830</name>
</gene>
<evidence type="ECO:0000313" key="2">
    <source>
        <dbReference type="Proteomes" id="UP000321412"/>
    </source>
</evidence>
<organism evidence="1 2">
    <name type="scientific">Lujinxingia vulgaris</name>
    <dbReference type="NCBI Taxonomy" id="2600176"/>
    <lineage>
        <taxon>Bacteria</taxon>
        <taxon>Deltaproteobacteria</taxon>
        <taxon>Bradymonadales</taxon>
        <taxon>Lujinxingiaceae</taxon>
        <taxon>Lujinxingia</taxon>
    </lineage>
</organism>
<sequence>MATESFTPTLDQLRGFVRNQVPVELRKSMYRWLVSCPDPALPTVIANLQFEWEQVQQDQQLPEDLRALSEFFLRLWESEDASFDVFKPEARPVQTLQYASNPTGFEGIRLWRRDDGSQIVDARIFEVDVEVPTHRRRHFTFVSTDADGLKKFDSGRSSNQPRPYKFERSDGRATFWYVAANDASVLGIAPTTPSHFLDWVRRIHGEPGAIVSAVRLTSRVLSDLYD</sequence>
<proteinExistence type="predicted"/>